<accession>A0AA39FEY3</accession>
<evidence type="ECO:0000313" key="2">
    <source>
        <dbReference type="Proteomes" id="UP001168972"/>
    </source>
</evidence>
<gene>
    <name evidence="1" type="ORF">PV327_002147</name>
</gene>
<dbReference type="EMBL" id="JAQQBR010001831">
    <property type="protein sequence ID" value="KAK0168330.1"/>
    <property type="molecule type" value="Genomic_DNA"/>
</dbReference>
<comment type="caution">
    <text evidence="1">The sequence shown here is derived from an EMBL/GenBank/DDBJ whole genome shotgun (WGS) entry which is preliminary data.</text>
</comment>
<dbReference type="Proteomes" id="UP001168972">
    <property type="component" value="Unassembled WGS sequence"/>
</dbReference>
<feature type="non-terminal residue" evidence="1">
    <location>
        <position position="1"/>
    </location>
</feature>
<reference evidence="1" key="2">
    <citation type="submission" date="2023-03" db="EMBL/GenBank/DDBJ databases">
        <authorList>
            <person name="Inwood S.N."/>
            <person name="Skelly J.G."/>
            <person name="Guhlin J."/>
            <person name="Harrop T.W.R."/>
            <person name="Goldson S.G."/>
            <person name="Dearden P.K."/>
        </authorList>
    </citation>
    <scope>NUCLEOTIDE SEQUENCE</scope>
    <source>
        <strain evidence="1">Lincoln</strain>
        <tissue evidence="1">Whole body</tissue>
    </source>
</reference>
<keyword evidence="2" id="KW-1185">Reference proteome</keyword>
<proteinExistence type="predicted"/>
<dbReference type="AlphaFoldDB" id="A0AA39FEY3"/>
<name>A0AA39FEY3_MICHY</name>
<protein>
    <submittedName>
        <fullName evidence="1">Uncharacterized protein</fullName>
    </submittedName>
</protein>
<organism evidence="1 2">
    <name type="scientific">Microctonus hyperodae</name>
    <name type="common">Parasitoid wasp</name>
    <dbReference type="NCBI Taxonomy" id="165561"/>
    <lineage>
        <taxon>Eukaryota</taxon>
        <taxon>Metazoa</taxon>
        <taxon>Ecdysozoa</taxon>
        <taxon>Arthropoda</taxon>
        <taxon>Hexapoda</taxon>
        <taxon>Insecta</taxon>
        <taxon>Pterygota</taxon>
        <taxon>Neoptera</taxon>
        <taxon>Endopterygota</taxon>
        <taxon>Hymenoptera</taxon>
        <taxon>Apocrita</taxon>
        <taxon>Ichneumonoidea</taxon>
        <taxon>Braconidae</taxon>
        <taxon>Euphorinae</taxon>
        <taxon>Microctonus</taxon>
    </lineage>
</organism>
<reference evidence="1" key="1">
    <citation type="journal article" date="2023" name="bioRxiv">
        <title>Scaffold-level genome assemblies of two parasitoid biocontrol wasps reveal the parthenogenesis mechanism and an associated novel virus.</title>
        <authorList>
            <person name="Inwood S."/>
            <person name="Skelly J."/>
            <person name="Guhlin J."/>
            <person name="Harrop T."/>
            <person name="Goldson S."/>
            <person name="Dearden P."/>
        </authorList>
    </citation>
    <scope>NUCLEOTIDE SEQUENCE</scope>
    <source>
        <strain evidence="1">Lincoln</strain>
        <tissue evidence="1">Whole body</tissue>
    </source>
</reference>
<sequence length="116" mass="13569">MRKYEKIKKKAARKAIIGNSVCDGQRNHFGVRGSLWFVTERDTSRVRGTKVTEKLFIVGTFRAKDDIQWRKYRWIETKRNDIIGRGGNSTLCVQLIRSLGRQREIESATTLLEIRR</sequence>
<evidence type="ECO:0000313" key="1">
    <source>
        <dbReference type="EMBL" id="KAK0168330.1"/>
    </source>
</evidence>